<reference evidence="1 2" key="1">
    <citation type="submission" date="2018-06" db="EMBL/GenBank/DDBJ databases">
        <authorList>
            <consortium name="Pathogen Informatics"/>
            <person name="Doyle S."/>
        </authorList>
    </citation>
    <scope>NUCLEOTIDE SEQUENCE [LARGE SCALE GENOMIC DNA]</scope>
    <source>
        <strain evidence="1 2">NCTC13337</strain>
    </source>
</reference>
<dbReference type="EMBL" id="UHIC01000001">
    <property type="protein sequence ID" value="SUO95211.1"/>
    <property type="molecule type" value="Genomic_DNA"/>
</dbReference>
<keyword evidence="2" id="KW-1185">Reference proteome</keyword>
<evidence type="ECO:0000313" key="2">
    <source>
        <dbReference type="Proteomes" id="UP000254601"/>
    </source>
</evidence>
<dbReference type="AlphaFoldDB" id="A0A380MU20"/>
<sequence>MFNNQTMRTTRADARKADFSAIFRAINNDFRRYPGGARAIAEVIGINDSTLRNMFSEQTESMPSLWVFLSVLEQLHGQGSMNALCALANGRFMPFEEESEQEDCCCVLESISHFLAWASDATNALADGVLSRNEKAQLSAELDDVQNAILRLRKVLQ</sequence>
<dbReference type="GO" id="GO:0003677">
    <property type="term" value="F:DNA binding"/>
    <property type="evidence" value="ECO:0007669"/>
    <property type="project" value="InterPro"/>
</dbReference>
<protein>
    <recommendedName>
        <fullName evidence="3">Phage regulatory protein CII (CP76)</fullName>
    </recommendedName>
</protein>
<dbReference type="RefSeq" id="WP_072577196.1">
    <property type="nucleotide sequence ID" value="NZ_LWHB01000142.1"/>
</dbReference>
<proteinExistence type="predicted"/>
<accession>A0A380MU20</accession>
<dbReference type="InterPro" id="IPR009679">
    <property type="entry name" value="Phage_186_CII-like"/>
</dbReference>
<evidence type="ECO:0008006" key="3">
    <source>
        <dbReference type="Google" id="ProtNLM"/>
    </source>
</evidence>
<organism evidence="1 2">
    <name type="scientific">Suttonella ornithocola</name>
    <dbReference type="NCBI Taxonomy" id="279832"/>
    <lineage>
        <taxon>Bacteria</taxon>
        <taxon>Pseudomonadati</taxon>
        <taxon>Pseudomonadota</taxon>
        <taxon>Gammaproteobacteria</taxon>
        <taxon>Cardiobacteriales</taxon>
        <taxon>Cardiobacteriaceae</taxon>
        <taxon>Suttonella</taxon>
    </lineage>
</organism>
<dbReference type="Proteomes" id="UP000254601">
    <property type="component" value="Unassembled WGS sequence"/>
</dbReference>
<dbReference type="Pfam" id="PF06892">
    <property type="entry name" value="Phage_CP76"/>
    <property type="match status" value="1"/>
</dbReference>
<evidence type="ECO:0000313" key="1">
    <source>
        <dbReference type="EMBL" id="SUO95211.1"/>
    </source>
</evidence>
<name>A0A380MU20_9GAMM</name>
<gene>
    <name evidence="1" type="ORF">NCTC13337_01158</name>
</gene>